<keyword evidence="1" id="KW-0547">Nucleotide-binding</keyword>
<evidence type="ECO:0000313" key="12">
    <source>
        <dbReference type="EMBL" id="MES1928048.1"/>
    </source>
</evidence>
<keyword evidence="2" id="KW-0058">Aromatic hydrocarbons catabolism</keyword>
<reference evidence="12 13" key="1">
    <citation type="submission" date="2013-03" db="EMBL/GenBank/DDBJ databases">
        <title>Salinisphaera dokdonensis CL-ES53 Genome Sequencing.</title>
        <authorList>
            <person name="Li C."/>
            <person name="Lai Q."/>
            <person name="Shao Z."/>
        </authorList>
    </citation>
    <scope>NUCLEOTIDE SEQUENCE [LARGE SCALE GENOMIC DNA]</scope>
    <source>
        <strain evidence="12 13">CL-ES53</strain>
    </source>
</reference>
<dbReference type="PROSITE" id="PS50112">
    <property type="entry name" value="PAS"/>
    <property type="match status" value="1"/>
</dbReference>
<dbReference type="InterPro" id="IPR025943">
    <property type="entry name" value="Sigma_54_int_dom_ATP-bd_2"/>
</dbReference>
<dbReference type="PROSITE" id="PS00675">
    <property type="entry name" value="SIGMA54_INTERACT_1"/>
    <property type="match status" value="1"/>
</dbReference>
<dbReference type="InterPro" id="IPR025944">
    <property type="entry name" value="Sigma_54_int_dom_CS"/>
</dbReference>
<keyword evidence="13" id="KW-1185">Reference proteome</keyword>
<dbReference type="PANTHER" id="PTHR32071">
    <property type="entry name" value="TRANSCRIPTIONAL REGULATORY PROTEIN"/>
    <property type="match status" value="1"/>
</dbReference>
<evidence type="ECO:0000259" key="10">
    <source>
        <dbReference type="PROSITE" id="PS50112"/>
    </source>
</evidence>
<dbReference type="SUPFAM" id="SSF46689">
    <property type="entry name" value="Homeodomain-like"/>
    <property type="match status" value="1"/>
</dbReference>
<dbReference type="InterPro" id="IPR003593">
    <property type="entry name" value="AAA+_ATPase"/>
</dbReference>
<feature type="domain" description="Sigma-54 factor interaction" evidence="9">
    <location>
        <begin position="254"/>
        <end position="483"/>
    </location>
</feature>
<dbReference type="Proteomes" id="UP001460888">
    <property type="component" value="Unassembled WGS sequence"/>
</dbReference>
<dbReference type="PROSITE" id="PS00688">
    <property type="entry name" value="SIGMA54_INTERACT_3"/>
    <property type="match status" value="1"/>
</dbReference>
<dbReference type="Pfam" id="PF00158">
    <property type="entry name" value="Sigma54_activat"/>
    <property type="match status" value="1"/>
</dbReference>
<dbReference type="SMART" id="SM00091">
    <property type="entry name" value="PAS"/>
    <property type="match status" value="1"/>
</dbReference>
<accession>A0ABV2AWL9</accession>
<dbReference type="Pfam" id="PF18024">
    <property type="entry name" value="HTH_50"/>
    <property type="match status" value="1"/>
</dbReference>
<dbReference type="Pfam" id="PF08448">
    <property type="entry name" value="PAS_4"/>
    <property type="match status" value="1"/>
</dbReference>
<dbReference type="Gene3D" id="1.10.10.60">
    <property type="entry name" value="Homeodomain-like"/>
    <property type="match status" value="1"/>
</dbReference>
<dbReference type="PROSITE" id="PS50045">
    <property type="entry name" value="SIGMA54_INTERACT_4"/>
    <property type="match status" value="1"/>
</dbReference>
<protein>
    <recommendedName>
        <fullName evidence="7">HTH-type transcriptional regulatory protein TyrR</fullName>
    </recommendedName>
</protein>
<evidence type="ECO:0000256" key="8">
    <source>
        <dbReference type="SAM" id="Coils"/>
    </source>
</evidence>
<organism evidence="12 13">
    <name type="scientific">Salinisphaera dokdonensis CL-ES53</name>
    <dbReference type="NCBI Taxonomy" id="1304272"/>
    <lineage>
        <taxon>Bacteria</taxon>
        <taxon>Pseudomonadati</taxon>
        <taxon>Pseudomonadota</taxon>
        <taxon>Gammaproteobacteria</taxon>
        <taxon>Salinisphaerales</taxon>
        <taxon>Salinisphaeraceae</taxon>
        <taxon>Salinisphaera</taxon>
    </lineage>
</organism>
<dbReference type="InterPro" id="IPR030828">
    <property type="entry name" value="HTH_TyrR"/>
</dbReference>
<keyword evidence="3" id="KW-0067">ATP-binding</keyword>
<dbReference type="PROSITE" id="PS00676">
    <property type="entry name" value="SIGMA54_INTERACT_2"/>
    <property type="match status" value="1"/>
</dbReference>
<evidence type="ECO:0000256" key="4">
    <source>
        <dbReference type="ARBA" id="ARBA00023015"/>
    </source>
</evidence>
<dbReference type="InterPro" id="IPR058031">
    <property type="entry name" value="AAA_lid_NorR"/>
</dbReference>
<dbReference type="InterPro" id="IPR035965">
    <property type="entry name" value="PAS-like_dom_sf"/>
</dbReference>
<dbReference type="EMBL" id="APND01000001">
    <property type="protein sequence ID" value="MES1928048.1"/>
    <property type="molecule type" value="Genomic_DNA"/>
</dbReference>
<dbReference type="InterPro" id="IPR013656">
    <property type="entry name" value="PAS_4"/>
</dbReference>
<dbReference type="Gene3D" id="1.10.8.60">
    <property type="match status" value="1"/>
</dbReference>
<keyword evidence="8" id="KW-0175">Coiled coil</keyword>
<dbReference type="PROSITE" id="PS50113">
    <property type="entry name" value="PAC"/>
    <property type="match status" value="1"/>
</dbReference>
<dbReference type="InterPro" id="IPR000014">
    <property type="entry name" value="PAS"/>
</dbReference>
<dbReference type="SMART" id="SM00382">
    <property type="entry name" value="AAA"/>
    <property type="match status" value="1"/>
</dbReference>
<dbReference type="InterPro" id="IPR000700">
    <property type="entry name" value="PAS-assoc_C"/>
</dbReference>
<dbReference type="InterPro" id="IPR025662">
    <property type="entry name" value="Sigma_54_int_dom_ATP-bd_1"/>
</dbReference>
<dbReference type="NCBIfam" id="TIGR00229">
    <property type="entry name" value="sensory_box"/>
    <property type="match status" value="1"/>
</dbReference>
<dbReference type="InterPro" id="IPR027417">
    <property type="entry name" value="P-loop_NTPase"/>
</dbReference>
<dbReference type="SUPFAM" id="SSF55785">
    <property type="entry name" value="PYP-like sensor domain (PAS domain)"/>
    <property type="match status" value="1"/>
</dbReference>
<evidence type="ECO:0000256" key="7">
    <source>
        <dbReference type="ARBA" id="ARBA00029500"/>
    </source>
</evidence>
<dbReference type="CDD" id="cd00009">
    <property type="entry name" value="AAA"/>
    <property type="match status" value="1"/>
</dbReference>
<dbReference type="Gene3D" id="3.30.450.20">
    <property type="entry name" value="PAS domain"/>
    <property type="match status" value="1"/>
</dbReference>
<proteinExistence type="predicted"/>
<dbReference type="Gene3D" id="3.40.50.300">
    <property type="entry name" value="P-loop containing nucleotide triphosphate hydrolases"/>
    <property type="match status" value="1"/>
</dbReference>
<feature type="domain" description="PAC" evidence="11">
    <location>
        <begin position="177"/>
        <end position="229"/>
    </location>
</feature>
<dbReference type="SUPFAM" id="SSF52540">
    <property type="entry name" value="P-loop containing nucleoside triphosphate hydrolases"/>
    <property type="match status" value="1"/>
</dbReference>
<keyword evidence="5" id="KW-0238">DNA-binding</keyword>
<comment type="caution">
    <text evidence="12">The sequence shown here is derived from an EMBL/GenBank/DDBJ whole genome shotgun (WGS) entry which is preliminary data.</text>
</comment>
<evidence type="ECO:0000256" key="3">
    <source>
        <dbReference type="ARBA" id="ARBA00022840"/>
    </source>
</evidence>
<feature type="domain" description="PAS" evidence="10">
    <location>
        <begin position="114"/>
        <end position="160"/>
    </location>
</feature>
<dbReference type="PANTHER" id="PTHR32071:SF57">
    <property type="entry name" value="C4-DICARBOXYLATE TRANSPORT TRANSCRIPTIONAL REGULATORY PROTEIN DCTD"/>
    <property type="match status" value="1"/>
</dbReference>
<evidence type="ECO:0000256" key="5">
    <source>
        <dbReference type="ARBA" id="ARBA00023125"/>
    </source>
</evidence>
<dbReference type="InterPro" id="IPR009057">
    <property type="entry name" value="Homeodomain-like_sf"/>
</dbReference>
<evidence type="ECO:0000313" key="13">
    <source>
        <dbReference type="Proteomes" id="UP001460888"/>
    </source>
</evidence>
<evidence type="ECO:0000256" key="2">
    <source>
        <dbReference type="ARBA" id="ARBA00022797"/>
    </source>
</evidence>
<sequence length="560" mass="62352">MQDQYSAATLLEQLPFAVLAAEAGGSLYANAAARDIVQFLPEHLAALAESHPLLSDVLAGSAPPAEAISIGPCRCLLYSWSIHDEQRAVVLVPVSLLDRIAPSFSQLDQLCNDFQEIFRNSFDGIFIVDGDGRTLMVNEGCERNYDLKAENMVGRHVSEFEEQGLIKPVIGARIIAERQRVTAVQHTHAGKTIMVTGIPLLDAEGHVRKVIINSRDTTELLELQEELARARDHVRRMESEAYELRLENLKLGGVVLDSAEMKRIAALSARVAKVDTTILITGESGVGKEVIARFVHRESHRVSGPFIKINCGAIPRELLESELFGYESGAFTGALRQGKVGLVETASGGTLFLDEVGELPLDLQVKILQVLQDRSFSRVGGTRSIEVDLRIIAATNVDLEAMVEERLFRSDLYYRLNVVRIAIPPLKSRREDVLPLIRQYLDEFNSRYGFEKRISESALGHLLEYNWPGNVRELRNIIERLVVTTADVLIETDDLPSQILPAPDRSEEEGLDYRQRVARFESRLIERALKKYGTTRSVAARLNISQSTVVRKLNGQGPTR</sequence>
<dbReference type="RefSeq" id="WP_353108881.1">
    <property type="nucleotide sequence ID" value="NZ_APND01000001.1"/>
</dbReference>
<name>A0ABV2AWL9_9GAMM</name>
<dbReference type="InterPro" id="IPR002078">
    <property type="entry name" value="Sigma_54_int"/>
</dbReference>
<evidence type="ECO:0000256" key="6">
    <source>
        <dbReference type="ARBA" id="ARBA00023163"/>
    </source>
</evidence>
<evidence type="ECO:0000259" key="11">
    <source>
        <dbReference type="PROSITE" id="PS50113"/>
    </source>
</evidence>
<keyword evidence="6" id="KW-0804">Transcription</keyword>
<feature type="coiled-coil region" evidence="8">
    <location>
        <begin position="213"/>
        <end position="247"/>
    </location>
</feature>
<gene>
    <name evidence="12" type="ORF">SADO_02295</name>
</gene>
<dbReference type="Pfam" id="PF25601">
    <property type="entry name" value="AAA_lid_14"/>
    <property type="match status" value="1"/>
</dbReference>
<keyword evidence="4" id="KW-0805">Transcription regulation</keyword>
<dbReference type="CDD" id="cd00130">
    <property type="entry name" value="PAS"/>
    <property type="match status" value="1"/>
</dbReference>
<evidence type="ECO:0000256" key="1">
    <source>
        <dbReference type="ARBA" id="ARBA00022741"/>
    </source>
</evidence>
<evidence type="ECO:0000259" key="9">
    <source>
        <dbReference type="PROSITE" id="PS50045"/>
    </source>
</evidence>